<keyword evidence="10" id="KW-0472">Membrane</keyword>
<reference evidence="12 13" key="1">
    <citation type="submission" date="2020-08" db="EMBL/GenBank/DDBJ databases">
        <title>Sequencing the genomes of 1000 actinobacteria strains.</title>
        <authorList>
            <person name="Klenk H.-P."/>
        </authorList>
    </citation>
    <scope>NUCLEOTIDE SEQUENCE [LARGE SCALE GENOMIC DNA]</scope>
    <source>
        <strain evidence="12 13">DSM 43023</strain>
    </source>
</reference>
<dbReference type="InterPro" id="IPR036890">
    <property type="entry name" value="HATPase_C_sf"/>
</dbReference>
<dbReference type="PROSITE" id="PS50109">
    <property type="entry name" value="HIS_KIN"/>
    <property type="match status" value="1"/>
</dbReference>
<keyword evidence="13" id="KW-1185">Reference proteome</keyword>
<organism evidence="12 13">
    <name type="scientific">Streptosporangium album</name>
    <dbReference type="NCBI Taxonomy" id="47479"/>
    <lineage>
        <taxon>Bacteria</taxon>
        <taxon>Bacillati</taxon>
        <taxon>Actinomycetota</taxon>
        <taxon>Actinomycetes</taxon>
        <taxon>Streptosporangiales</taxon>
        <taxon>Streptosporangiaceae</taxon>
        <taxon>Streptosporangium</taxon>
    </lineage>
</organism>
<name>A0A7W7RVF3_9ACTN</name>
<dbReference type="GO" id="GO:0016020">
    <property type="term" value="C:membrane"/>
    <property type="evidence" value="ECO:0007669"/>
    <property type="project" value="UniProtKB-SubCell"/>
</dbReference>
<sequence>MNRRNRETVEALLALADADGGQLRRELVRVDELVHDALLMERSASDGLGLTVEVAATPAPVPGDPALLRQAVANLVQNAVRHNERDGHLRIMVEPSSAHVVLRIENTGASLSEDVVATLTEPFVRGQGRVAGSGKGHGLGLTLARSVAEAHHARLIVQARDGGGLVVEVRFRAAPENS</sequence>
<dbReference type="EMBL" id="JACHJU010000001">
    <property type="protein sequence ID" value="MBB4938961.1"/>
    <property type="molecule type" value="Genomic_DNA"/>
</dbReference>
<evidence type="ECO:0000256" key="8">
    <source>
        <dbReference type="ARBA" id="ARBA00022989"/>
    </source>
</evidence>
<dbReference type="SUPFAM" id="SSF55874">
    <property type="entry name" value="ATPase domain of HSP90 chaperone/DNA topoisomerase II/histidine kinase"/>
    <property type="match status" value="1"/>
</dbReference>
<comment type="subcellular location">
    <subcellularLocation>
        <location evidence="2">Membrane</location>
    </subcellularLocation>
</comment>
<evidence type="ECO:0000259" key="11">
    <source>
        <dbReference type="PROSITE" id="PS50109"/>
    </source>
</evidence>
<evidence type="ECO:0000313" key="12">
    <source>
        <dbReference type="EMBL" id="MBB4938961.1"/>
    </source>
</evidence>
<evidence type="ECO:0000256" key="6">
    <source>
        <dbReference type="ARBA" id="ARBA00022692"/>
    </source>
</evidence>
<evidence type="ECO:0000256" key="1">
    <source>
        <dbReference type="ARBA" id="ARBA00000085"/>
    </source>
</evidence>
<keyword evidence="7 12" id="KW-0418">Kinase</keyword>
<keyword evidence="9" id="KW-0902">Two-component regulatory system</keyword>
<dbReference type="InterPro" id="IPR004358">
    <property type="entry name" value="Sig_transdc_His_kin-like_C"/>
</dbReference>
<dbReference type="PRINTS" id="PR00344">
    <property type="entry name" value="BCTRLSENSOR"/>
</dbReference>
<dbReference type="EC" id="2.7.13.3" evidence="3"/>
<evidence type="ECO:0000256" key="9">
    <source>
        <dbReference type="ARBA" id="ARBA00023012"/>
    </source>
</evidence>
<keyword evidence="5" id="KW-0808">Transferase</keyword>
<dbReference type="AlphaFoldDB" id="A0A7W7RVF3"/>
<keyword evidence="8" id="KW-1133">Transmembrane helix</keyword>
<evidence type="ECO:0000313" key="13">
    <source>
        <dbReference type="Proteomes" id="UP000534286"/>
    </source>
</evidence>
<keyword evidence="6" id="KW-0812">Transmembrane</keyword>
<feature type="domain" description="Histidine kinase" evidence="11">
    <location>
        <begin position="1"/>
        <end position="175"/>
    </location>
</feature>
<protein>
    <recommendedName>
        <fullName evidence="3">histidine kinase</fullName>
        <ecNumber evidence="3">2.7.13.3</ecNumber>
    </recommendedName>
</protein>
<dbReference type="RefSeq" id="WP_184755057.1">
    <property type="nucleotide sequence ID" value="NZ_BAABEK010000226.1"/>
</dbReference>
<dbReference type="GO" id="GO:0000160">
    <property type="term" value="P:phosphorelay signal transduction system"/>
    <property type="evidence" value="ECO:0007669"/>
    <property type="project" value="UniProtKB-KW"/>
</dbReference>
<evidence type="ECO:0000256" key="2">
    <source>
        <dbReference type="ARBA" id="ARBA00004370"/>
    </source>
</evidence>
<dbReference type="InterPro" id="IPR005467">
    <property type="entry name" value="His_kinase_dom"/>
</dbReference>
<dbReference type="Proteomes" id="UP000534286">
    <property type="component" value="Unassembled WGS sequence"/>
</dbReference>
<comment type="caution">
    <text evidence="12">The sequence shown here is derived from an EMBL/GenBank/DDBJ whole genome shotgun (WGS) entry which is preliminary data.</text>
</comment>
<dbReference type="PANTHER" id="PTHR45436:SF5">
    <property type="entry name" value="SENSOR HISTIDINE KINASE TRCS"/>
    <property type="match status" value="1"/>
</dbReference>
<evidence type="ECO:0000256" key="4">
    <source>
        <dbReference type="ARBA" id="ARBA00022553"/>
    </source>
</evidence>
<dbReference type="SMART" id="SM00387">
    <property type="entry name" value="HATPase_c"/>
    <property type="match status" value="1"/>
</dbReference>
<dbReference type="Gene3D" id="3.30.565.10">
    <property type="entry name" value="Histidine kinase-like ATPase, C-terminal domain"/>
    <property type="match status" value="1"/>
</dbReference>
<dbReference type="PANTHER" id="PTHR45436">
    <property type="entry name" value="SENSOR HISTIDINE KINASE YKOH"/>
    <property type="match status" value="1"/>
</dbReference>
<keyword evidence="4" id="KW-0597">Phosphoprotein</keyword>
<dbReference type="Pfam" id="PF02518">
    <property type="entry name" value="HATPase_c"/>
    <property type="match status" value="1"/>
</dbReference>
<dbReference type="GO" id="GO:0004673">
    <property type="term" value="F:protein histidine kinase activity"/>
    <property type="evidence" value="ECO:0007669"/>
    <property type="project" value="UniProtKB-EC"/>
</dbReference>
<evidence type="ECO:0000256" key="3">
    <source>
        <dbReference type="ARBA" id="ARBA00012438"/>
    </source>
</evidence>
<dbReference type="InterPro" id="IPR050428">
    <property type="entry name" value="TCS_sensor_his_kinase"/>
</dbReference>
<evidence type="ECO:0000256" key="10">
    <source>
        <dbReference type="ARBA" id="ARBA00023136"/>
    </source>
</evidence>
<gene>
    <name evidence="12" type="ORF">FHR32_003266</name>
</gene>
<evidence type="ECO:0000256" key="5">
    <source>
        <dbReference type="ARBA" id="ARBA00022679"/>
    </source>
</evidence>
<proteinExistence type="predicted"/>
<accession>A0A7W7RVF3</accession>
<evidence type="ECO:0000256" key="7">
    <source>
        <dbReference type="ARBA" id="ARBA00022777"/>
    </source>
</evidence>
<comment type="catalytic activity">
    <reaction evidence="1">
        <text>ATP + protein L-histidine = ADP + protein N-phospho-L-histidine.</text>
        <dbReference type="EC" id="2.7.13.3"/>
    </reaction>
</comment>
<dbReference type="InterPro" id="IPR003594">
    <property type="entry name" value="HATPase_dom"/>
</dbReference>